<dbReference type="InterPro" id="IPR014716">
    <property type="entry name" value="Fibrinogen_a/b/g_C_1"/>
</dbReference>
<feature type="compositionally biased region" description="Gly residues" evidence="2">
    <location>
        <begin position="9"/>
        <end position="19"/>
    </location>
</feature>
<feature type="coiled-coil region" evidence="1">
    <location>
        <begin position="156"/>
        <end position="201"/>
    </location>
</feature>
<feature type="region of interest" description="Disordered" evidence="2">
    <location>
        <begin position="246"/>
        <end position="265"/>
    </location>
</feature>
<evidence type="ECO:0000256" key="1">
    <source>
        <dbReference type="SAM" id="Coils"/>
    </source>
</evidence>
<accession>A0ABD1IPQ4</accession>
<dbReference type="EMBL" id="JBHFQA010000027">
    <property type="protein sequence ID" value="KAL2076994.1"/>
    <property type="molecule type" value="Genomic_DNA"/>
</dbReference>
<feature type="compositionally biased region" description="Basic and acidic residues" evidence="2">
    <location>
        <begin position="255"/>
        <end position="265"/>
    </location>
</feature>
<proteinExistence type="predicted"/>
<keyword evidence="5" id="KW-1185">Reference proteome</keyword>
<gene>
    <name evidence="4" type="ORF">ACEWY4_027411</name>
</gene>
<evidence type="ECO:0000259" key="3">
    <source>
        <dbReference type="Pfam" id="PF25443"/>
    </source>
</evidence>
<name>A0ABD1IPQ4_9TELE</name>
<evidence type="ECO:0000313" key="4">
    <source>
        <dbReference type="EMBL" id="KAL2076994.1"/>
    </source>
</evidence>
<dbReference type="Pfam" id="PF25443">
    <property type="entry name" value="ANG-1"/>
    <property type="match status" value="1"/>
</dbReference>
<dbReference type="InterPro" id="IPR057439">
    <property type="entry name" value="ANG-1/2/4"/>
</dbReference>
<comment type="caution">
    <text evidence="4">The sequence shown here is derived from an EMBL/GenBank/DDBJ whole genome shotgun (WGS) entry which is preliminary data.</text>
</comment>
<evidence type="ECO:0000313" key="5">
    <source>
        <dbReference type="Proteomes" id="UP001591681"/>
    </source>
</evidence>
<dbReference type="AlphaFoldDB" id="A0ABD1IPQ4"/>
<keyword evidence="1" id="KW-0175">Coiled coil</keyword>
<protein>
    <recommendedName>
        <fullName evidence="3">Angiopoietin-1/2/4 domain-containing protein</fullName>
    </recommendedName>
</protein>
<feature type="domain" description="Angiopoietin-1/2/4" evidence="3">
    <location>
        <begin position="134"/>
        <end position="200"/>
    </location>
</feature>
<evidence type="ECO:0000256" key="2">
    <source>
        <dbReference type="SAM" id="MobiDB-lite"/>
    </source>
</evidence>
<reference evidence="4 5" key="1">
    <citation type="submission" date="2024-09" db="EMBL/GenBank/DDBJ databases">
        <title>A chromosome-level genome assembly of Gray's grenadier anchovy, Coilia grayii.</title>
        <authorList>
            <person name="Fu Z."/>
        </authorList>
    </citation>
    <scope>NUCLEOTIDE SEQUENCE [LARGE SCALE GENOMIC DNA]</scope>
    <source>
        <strain evidence="4">G4</strain>
        <tissue evidence="4">Muscle</tissue>
    </source>
</reference>
<dbReference type="Gene3D" id="3.90.215.10">
    <property type="entry name" value="Gamma Fibrinogen, chain A, domain 1"/>
    <property type="match status" value="1"/>
</dbReference>
<organism evidence="4 5">
    <name type="scientific">Coilia grayii</name>
    <name type="common">Gray's grenadier anchovy</name>
    <dbReference type="NCBI Taxonomy" id="363190"/>
    <lineage>
        <taxon>Eukaryota</taxon>
        <taxon>Metazoa</taxon>
        <taxon>Chordata</taxon>
        <taxon>Craniata</taxon>
        <taxon>Vertebrata</taxon>
        <taxon>Euteleostomi</taxon>
        <taxon>Actinopterygii</taxon>
        <taxon>Neopterygii</taxon>
        <taxon>Teleostei</taxon>
        <taxon>Clupei</taxon>
        <taxon>Clupeiformes</taxon>
        <taxon>Clupeoidei</taxon>
        <taxon>Engraulidae</taxon>
        <taxon>Coilinae</taxon>
        <taxon>Coilia</taxon>
    </lineage>
</organism>
<sequence>MQLHLHPARGGGVRGGRGGRTPAEGKRQVSNALQRDSPPPPEPRQSAPSWQERKLEALESITDNNTQWLQKLESYIQENVCVALEQLQKKTLHTQTAAMLEISTNLLSHSTEQSRKLMDVETQVLNHTSRLEVQLLEYSLSTSRLEKLFLLQANELARLNDRNRLLEQRLAVMEAGHAEELRVAQQEKRQLQALLDKHSTLDMSVVPRDEPLVSRDCAEIYKSGVTQSGVYTIRLPNTTHTLKRAGKSCGWSGEGHADPGEDYSRRPHQRRLWVESEWHRDPGADWSSRAHQRRLWVEREGHRDPGADWSSQAHQRRLWVEREGHRDPGADWTSQAHQRTRWYERRGA</sequence>
<feature type="region of interest" description="Disordered" evidence="2">
    <location>
        <begin position="321"/>
        <end position="348"/>
    </location>
</feature>
<dbReference type="Proteomes" id="UP001591681">
    <property type="component" value="Unassembled WGS sequence"/>
</dbReference>
<feature type="region of interest" description="Disordered" evidence="2">
    <location>
        <begin position="1"/>
        <end position="51"/>
    </location>
</feature>